<gene>
    <name evidence="11" type="ORF">GCM10011340_25360</name>
</gene>
<evidence type="ECO:0000256" key="7">
    <source>
        <dbReference type="ARBA" id="ARBA00022989"/>
    </source>
</evidence>
<protein>
    <recommendedName>
        <fullName evidence="9">Transport permease protein</fullName>
    </recommendedName>
</protein>
<dbReference type="EMBL" id="BNAG01000003">
    <property type="protein sequence ID" value="GHE68505.1"/>
    <property type="molecule type" value="Genomic_DNA"/>
</dbReference>
<evidence type="ECO:0000313" key="11">
    <source>
        <dbReference type="EMBL" id="GHE68505.1"/>
    </source>
</evidence>
<dbReference type="RefSeq" id="WP_189630628.1">
    <property type="nucleotide sequence ID" value="NZ_BNAG01000003.1"/>
</dbReference>
<sequence length="282" mass="32570">MRQERVKTVIEPRSAWFDLKFREIAQYKDLLFLFVRRDLVAQYKQTILGPLWYFIQPILTTLTYTLIFGNVAGLSTDGLPKMLFYMAGVTCWRYFSDSLNKTSNTFTQNAQIFGKVYFPRAIMPISITITNLAMFGIQLLLFFGFYAFYVITGQFSLNLQPELFLFPLLIVIMMLLGLGFGFILSALTTKYRDLKFLITFGVQLLMYATPVIYPLSSLPAKYKPFILANPMTPIIETFRFMFLGSGSMNYMHLGYSIVFAIVLFLIGLIIFNRTEKNFMDTV</sequence>
<evidence type="ECO:0000256" key="5">
    <source>
        <dbReference type="ARBA" id="ARBA00022519"/>
    </source>
</evidence>
<evidence type="ECO:0000259" key="10">
    <source>
        <dbReference type="PROSITE" id="PS51012"/>
    </source>
</evidence>
<feature type="transmembrane region" description="Helical" evidence="9">
    <location>
        <begin position="78"/>
        <end position="95"/>
    </location>
</feature>
<dbReference type="PANTHER" id="PTHR30413">
    <property type="entry name" value="INNER MEMBRANE TRANSPORT PERMEASE"/>
    <property type="match status" value="1"/>
</dbReference>
<comment type="caution">
    <text evidence="11">The sequence shown here is derived from an EMBL/GenBank/DDBJ whole genome shotgun (WGS) entry which is preliminary data.</text>
</comment>
<evidence type="ECO:0000256" key="3">
    <source>
        <dbReference type="ARBA" id="ARBA00022448"/>
    </source>
</evidence>
<evidence type="ECO:0000313" key="12">
    <source>
        <dbReference type="Proteomes" id="UP000658258"/>
    </source>
</evidence>
<evidence type="ECO:0000256" key="1">
    <source>
        <dbReference type="ARBA" id="ARBA00004429"/>
    </source>
</evidence>
<dbReference type="PRINTS" id="PR00164">
    <property type="entry name" value="ABC2TRNSPORT"/>
</dbReference>
<comment type="subcellular location">
    <subcellularLocation>
        <location evidence="1">Cell inner membrane</location>
        <topology evidence="1">Multi-pass membrane protein</topology>
    </subcellularLocation>
    <subcellularLocation>
        <location evidence="9">Cell membrane</location>
        <topology evidence="9">Multi-pass membrane protein</topology>
    </subcellularLocation>
</comment>
<keyword evidence="6 9" id="KW-0812">Transmembrane</keyword>
<name>A0ABQ3I742_9BACT</name>
<dbReference type="InterPro" id="IPR047817">
    <property type="entry name" value="ABC2_TM_bact-type"/>
</dbReference>
<feature type="domain" description="ABC transmembrane type-2" evidence="10">
    <location>
        <begin position="48"/>
        <end position="274"/>
    </location>
</feature>
<dbReference type="Proteomes" id="UP000658258">
    <property type="component" value="Unassembled WGS sequence"/>
</dbReference>
<organism evidence="11 12">
    <name type="scientific">Roseivirga thermotolerans</name>
    <dbReference type="NCBI Taxonomy" id="1758176"/>
    <lineage>
        <taxon>Bacteria</taxon>
        <taxon>Pseudomonadati</taxon>
        <taxon>Bacteroidota</taxon>
        <taxon>Cytophagia</taxon>
        <taxon>Cytophagales</taxon>
        <taxon>Roseivirgaceae</taxon>
        <taxon>Roseivirga</taxon>
    </lineage>
</organism>
<dbReference type="Pfam" id="PF01061">
    <property type="entry name" value="ABC2_membrane"/>
    <property type="match status" value="1"/>
</dbReference>
<comment type="similarity">
    <text evidence="2 9">Belongs to the ABC-2 integral membrane protein family.</text>
</comment>
<dbReference type="PROSITE" id="PS51012">
    <property type="entry name" value="ABC_TM2"/>
    <property type="match status" value="1"/>
</dbReference>
<evidence type="ECO:0000256" key="2">
    <source>
        <dbReference type="ARBA" id="ARBA00007783"/>
    </source>
</evidence>
<feature type="transmembrane region" description="Helical" evidence="9">
    <location>
        <begin position="163"/>
        <end position="184"/>
    </location>
</feature>
<feature type="transmembrane region" description="Helical" evidence="9">
    <location>
        <begin position="51"/>
        <end position="72"/>
    </location>
</feature>
<proteinExistence type="inferred from homology"/>
<dbReference type="InterPro" id="IPR000412">
    <property type="entry name" value="ABC_2_transport"/>
</dbReference>
<accession>A0ABQ3I742</accession>
<keyword evidence="3 9" id="KW-0813">Transport</keyword>
<feature type="transmembrane region" description="Helical" evidence="9">
    <location>
        <begin position="250"/>
        <end position="271"/>
    </location>
</feature>
<keyword evidence="12" id="KW-1185">Reference proteome</keyword>
<evidence type="ECO:0000256" key="6">
    <source>
        <dbReference type="ARBA" id="ARBA00022692"/>
    </source>
</evidence>
<keyword evidence="8 9" id="KW-0472">Membrane</keyword>
<evidence type="ECO:0000256" key="9">
    <source>
        <dbReference type="RuleBase" id="RU361157"/>
    </source>
</evidence>
<dbReference type="PANTHER" id="PTHR30413:SF8">
    <property type="entry name" value="TRANSPORT PERMEASE PROTEIN"/>
    <property type="match status" value="1"/>
</dbReference>
<dbReference type="InterPro" id="IPR013525">
    <property type="entry name" value="ABC2_TM"/>
</dbReference>
<keyword evidence="4 9" id="KW-1003">Cell membrane</keyword>
<reference evidence="12" key="1">
    <citation type="journal article" date="2019" name="Int. J. Syst. Evol. Microbiol.">
        <title>The Global Catalogue of Microorganisms (GCM) 10K type strain sequencing project: providing services to taxonomists for standard genome sequencing and annotation.</title>
        <authorList>
            <consortium name="The Broad Institute Genomics Platform"/>
            <consortium name="The Broad Institute Genome Sequencing Center for Infectious Disease"/>
            <person name="Wu L."/>
            <person name="Ma J."/>
        </authorList>
    </citation>
    <scope>NUCLEOTIDE SEQUENCE [LARGE SCALE GENOMIC DNA]</scope>
    <source>
        <strain evidence="12">CGMCC 1.15111</strain>
    </source>
</reference>
<evidence type="ECO:0000256" key="8">
    <source>
        <dbReference type="ARBA" id="ARBA00023136"/>
    </source>
</evidence>
<keyword evidence="7 9" id="KW-1133">Transmembrane helix</keyword>
<feature type="transmembrane region" description="Helical" evidence="9">
    <location>
        <begin position="129"/>
        <end position="151"/>
    </location>
</feature>
<evidence type="ECO:0000256" key="4">
    <source>
        <dbReference type="ARBA" id="ARBA00022475"/>
    </source>
</evidence>
<feature type="transmembrane region" description="Helical" evidence="9">
    <location>
        <begin position="196"/>
        <end position="215"/>
    </location>
</feature>
<keyword evidence="5" id="KW-0997">Cell inner membrane</keyword>